<organism evidence="1">
    <name type="scientific">Plasmopara viticola lesion associated ambiguivirus 2</name>
    <dbReference type="NCBI Taxonomy" id="2692083"/>
    <lineage>
        <taxon>Viruses</taxon>
        <taxon>Riboviria</taxon>
    </lineage>
</organism>
<accession>A0A6B9Q460</accession>
<proteinExistence type="predicted"/>
<evidence type="ECO:0000313" key="1">
    <source>
        <dbReference type="EMBL" id="QHD64747.1"/>
    </source>
</evidence>
<dbReference type="EMBL" id="MN551113">
    <property type="protein sequence ID" value="QHD64747.1"/>
    <property type="molecule type" value="Genomic_RNA"/>
</dbReference>
<protein>
    <submittedName>
        <fullName evidence="1">ORF2</fullName>
    </submittedName>
</protein>
<name>A0A6B9Q460_9VIRU</name>
<reference evidence="1" key="1">
    <citation type="journal article" date="2020" name="Virus Evol.">
        <title>Analysis of the virome associated to grapevine downy mildew lesions reveals new mycovirus lineages.</title>
        <authorList>
            <person name="Chiapello M."/>
            <person name="Rodriguez-Romero J."/>
            <person name="Ayllon M.A."/>
            <person name="Turina M."/>
        </authorList>
    </citation>
    <scope>NUCLEOTIDE SEQUENCE</scope>
    <source>
        <strain evidence="1">DMG-F-DN39274</strain>
    </source>
</reference>
<sequence>MILQSLFEGFEFAYAGADKFSHKDFQAQSCAPADASCKLRRQEELVSGTGLPRLRQRSKLTHALGESLQIKRGLLGAFLAGRWRPDLPRAEGPSVAAWFSALVVGGVKIVGGGLCAQGDTEKQRQPFVRLLLGDTVVTVLPGLLARLSNYSAFRKRNPTLVAALRTRAIEWCKAQGVPDVDSCLCIPGTVALAYVRSAPDEAATSIMSTVAAEESRGKTGLLHRLSYNLNPWVVTSSGVKSFATE</sequence>